<keyword evidence="5" id="KW-1185">Reference proteome</keyword>
<dbReference type="InterPro" id="IPR007219">
    <property type="entry name" value="XnlR_reg_dom"/>
</dbReference>
<protein>
    <submittedName>
        <fullName evidence="4">Fungal-specific transcription factor domain-containing protein</fullName>
    </submittedName>
</protein>
<evidence type="ECO:0000259" key="3">
    <source>
        <dbReference type="SMART" id="SM00906"/>
    </source>
</evidence>
<dbReference type="InterPro" id="IPR050987">
    <property type="entry name" value="AtrR-like"/>
</dbReference>
<feature type="region of interest" description="Disordered" evidence="2">
    <location>
        <begin position="1"/>
        <end position="114"/>
    </location>
</feature>
<dbReference type="PANTHER" id="PTHR46910:SF9">
    <property type="entry name" value="MISCELLANEOUS ZN(II)2CYS6 TRANSCRIPTION FACTOR (EUROFUNG)"/>
    <property type="match status" value="1"/>
</dbReference>
<name>A0A9P9IJ28_9PLEO</name>
<keyword evidence="1" id="KW-0539">Nucleus</keyword>
<dbReference type="GO" id="GO:0008270">
    <property type="term" value="F:zinc ion binding"/>
    <property type="evidence" value="ECO:0007669"/>
    <property type="project" value="InterPro"/>
</dbReference>
<organism evidence="4 5">
    <name type="scientific">Dendryphion nanum</name>
    <dbReference type="NCBI Taxonomy" id="256645"/>
    <lineage>
        <taxon>Eukaryota</taxon>
        <taxon>Fungi</taxon>
        <taxon>Dikarya</taxon>
        <taxon>Ascomycota</taxon>
        <taxon>Pezizomycotina</taxon>
        <taxon>Dothideomycetes</taxon>
        <taxon>Pleosporomycetidae</taxon>
        <taxon>Pleosporales</taxon>
        <taxon>Torulaceae</taxon>
        <taxon>Dendryphion</taxon>
    </lineage>
</organism>
<dbReference type="Pfam" id="PF04082">
    <property type="entry name" value="Fungal_trans"/>
    <property type="match status" value="1"/>
</dbReference>
<dbReference type="Proteomes" id="UP000700596">
    <property type="component" value="Unassembled WGS sequence"/>
</dbReference>
<accession>A0A9P9IJ28</accession>
<evidence type="ECO:0000313" key="5">
    <source>
        <dbReference type="Proteomes" id="UP000700596"/>
    </source>
</evidence>
<proteinExistence type="predicted"/>
<feature type="compositionally biased region" description="Polar residues" evidence="2">
    <location>
        <begin position="61"/>
        <end position="79"/>
    </location>
</feature>
<dbReference type="PANTHER" id="PTHR46910">
    <property type="entry name" value="TRANSCRIPTION FACTOR PDR1"/>
    <property type="match status" value="1"/>
</dbReference>
<comment type="caution">
    <text evidence="4">The sequence shown here is derived from an EMBL/GenBank/DDBJ whole genome shotgun (WGS) entry which is preliminary data.</text>
</comment>
<evidence type="ECO:0000256" key="2">
    <source>
        <dbReference type="SAM" id="MobiDB-lite"/>
    </source>
</evidence>
<sequence length="732" mass="80532">MTMSPAVADAGSSRSNKRRTRQDDADCTSPADGSGLATAPKRRAFLQTMGQQLREFGNEAASPQNLARTTFGTSPASHTGPSSGLGPVSGVDQLRSAPIDTPESDAAPGEDDQVMEGALPSASKCLWGTNELLPAIPSGQEPSSFTFEQLLDWSQSYFDNWHPAFPFLHAPAILDQFRKIAQASHGSQVVSELPDAAIFHQIVLRSIMSISAVDRRHKKESSPEGHSQLVFPTLNDAISSVQTVLTAEASIISLQALVSVQLFLISMHRYNAASRLEGLAVRMAFQLGLHRCPVRNSNITEKEAELRKRLFWCIFCIDRYVCIRLGTPLGIRSDEFDVCFPHAERHRHNQENDRAVRDDRLDLLEFLARHAEIRGSIMESRSKIVMDKTYNDTDRLLDIDAEHTKWWNTVDEYLSDQDQCYKITKAHRVTLVVLRFETVLALHRSVLATSNKSSAYNAALQRCISASRSIINTLYKALNGVGAFDGSPGDRGYEPTPLLWPSFTWAIWMSAFIVIFAATEDQVSRDVAARLASRSVAVLRHLALRGTSWPDACTIAIQNLAARLNGGSTRSTTTEHQPLLNVNERDSAPTVWHGDSGLPQNRPSLHSDLGPLDAGRVRLRGHAASSLTTPSTQTLTSIPYQAPHFPQSHFTSSSTQPPNLDAFTFSNGTGDQDIHMQRSTHVASTHLAGSGTFLGIAQQFSDNPIPNEEIMHLFNNEDLSFWMGGNVAFDGL</sequence>
<reference evidence="4" key="1">
    <citation type="journal article" date="2021" name="Nat. Commun.">
        <title>Genetic determinants of endophytism in the Arabidopsis root mycobiome.</title>
        <authorList>
            <person name="Mesny F."/>
            <person name="Miyauchi S."/>
            <person name="Thiergart T."/>
            <person name="Pickel B."/>
            <person name="Atanasova L."/>
            <person name="Karlsson M."/>
            <person name="Huettel B."/>
            <person name="Barry K.W."/>
            <person name="Haridas S."/>
            <person name="Chen C."/>
            <person name="Bauer D."/>
            <person name="Andreopoulos W."/>
            <person name="Pangilinan J."/>
            <person name="LaButti K."/>
            <person name="Riley R."/>
            <person name="Lipzen A."/>
            <person name="Clum A."/>
            <person name="Drula E."/>
            <person name="Henrissat B."/>
            <person name="Kohler A."/>
            <person name="Grigoriev I.V."/>
            <person name="Martin F.M."/>
            <person name="Hacquard S."/>
        </authorList>
    </citation>
    <scope>NUCLEOTIDE SEQUENCE</scope>
    <source>
        <strain evidence="4">MPI-CAGE-CH-0243</strain>
    </source>
</reference>
<dbReference type="CDD" id="cd12148">
    <property type="entry name" value="fungal_TF_MHR"/>
    <property type="match status" value="1"/>
</dbReference>
<feature type="compositionally biased region" description="Low complexity" evidence="2">
    <location>
        <begin position="80"/>
        <end position="91"/>
    </location>
</feature>
<dbReference type="AlphaFoldDB" id="A0A9P9IJ28"/>
<dbReference type="GO" id="GO:0006351">
    <property type="term" value="P:DNA-templated transcription"/>
    <property type="evidence" value="ECO:0007669"/>
    <property type="project" value="InterPro"/>
</dbReference>
<dbReference type="SMART" id="SM00906">
    <property type="entry name" value="Fungal_trans"/>
    <property type="match status" value="1"/>
</dbReference>
<evidence type="ECO:0000256" key="1">
    <source>
        <dbReference type="ARBA" id="ARBA00023242"/>
    </source>
</evidence>
<dbReference type="GO" id="GO:0003700">
    <property type="term" value="F:DNA-binding transcription factor activity"/>
    <property type="evidence" value="ECO:0007669"/>
    <property type="project" value="InterPro"/>
</dbReference>
<feature type="domain" description="Xylanolytic transcriptional activator regulatory" evidence="3">
    <location>
        <begin position="273"/>
        <end position="347"/>
    </location>
</feature>
<gene>
    <name evidence="4" type="ORF">B0J11DRAFT_62859</name>
</gene>
<evidence type="ECO:0000313" key="4">
    <source>
        <dbReference type="EMBL" id="KAH7121309.1"/>
    </source>
</evidence>
<dbReference type="OrthoDB" id="3266505at2759"/>
<dbReference type="EMBL" id="JAGMWT010000010">
    <property type="protein sequence ID" value="KAH7121309.1"/>
    <property type="molecule type" value="Genomic_DNA"/>
</dbReference>
<dbReference type="GO" id="GO:0003677">
    <property type="term" value="F:DNA binding"/>
    <property type="evidence" value="ECO:0007669"/>
    <property type="project" value="InterPro"/>
</dbReference>